<sequence length="321" mass="32825">MPDTSLPQRILGAVSHAARARPRSAMAVGALGVATSGIFIGLSGAAPATATFFRCALALPLLWPSARGERRREGALSRRQAAVAVTAGALFAADALLWTQAIYEVGAGLTAVLVNAQVVIVPLLALLIDREPIRGAFLVVSPILVAGILLTGGVFETGASGSAPVQGTIHAVLAALCYSGFLYLLRHSGHSGQVVQSYRLALLSAAAVGALWPGVTFTPGWAALGWLTLTAVCGQIGGWLLIALATAQLSSTVSAAMLMLTPIGALVLAAVVLDERPTALQLFGCALILLGTYGAATSGSGQRRITAVVRKRWSAARSADS</sequence>
<organism evidence="4 5">
    <name type="scientific">Nocardia implantans</name>
    <dbReference type="NCBI Taxonomy" id="3108168"/>
    <lineage>
        <taxon>Bacteria</taxon>
        <taxon>Bacillati</taxon>
        <taxon>Actinomycetota</taxon>
        <taxon>Actinomycetes</taxon>
        <taxon>Mycobacteriales</taxon>
        <taxon>Nocardiaceae</taxon>
        <taxon>Nocardia</taxon>
    </lineage>
</organism>
<feature type="transmembrane region" description="Helical" evidence="2">
    <location>
        <begin position="167"/>
        <end position="185"/>
    </location>
</feature>
<gene>
    <name evidence="4" type="ORF">U3653_09005</name>
</gene>
<dbReference type="Pfam" id="PF00892">
    <property type="entry name" value="EamA"/>
    <property type="match status" value="2"/>
</dbReference>
<dbReference type="Gene3D" id="1.10.3730.20">
    <property type="match status" value="1"/>
</dbReference>
<dbReference type="Proteomes" id="UP001348098">
    <property type="component" value="Unassembled WGS sequence"/>
</dbReference>
<proteinExistence type="inferred from homology"/>
<dbReference type="RefSeq" id="WP_323124078.1">
    <property type="nucleotide sequence ID" value="NZ_JAYESH010000003.1"/>
</dbReference>
<dbReference type="SUPFAM" id="SSF103481">
    <property type="entry name" value="Multidrug resistance efflux transporter EmrE"/>
    <property type="match status" value="2"/>
</dbReference>
<evidence type="ECO:0000313" key="5">
    <source>
        <dbReference type="Proteomes" id="UP001348098"/>
    </source>
</evidence>
<evidence type="ECO:0000259" key="3">
    <source>
        <dbReference type="Pfam" id="PF00892"/>
    </source>
</evidence>
<evidence type="ECO:0000313" key="4">
    <source>
        <dbReference type="EMBL" id="MEB3510153.1"/>
    </source>
</evidence>
<feature type="transmembrane region" description="Helical" evidence="2">
    <location>
        <begin position="135"/>
        <end position="155"/>
    </location>
</feature>
<reference evidence="4 5" key="1">
    <citation type="submission" date="2023-12" db="EMBL/GenBank/DDBJ databases">
        <title>novel species in genus Nocarida.</title>
        <authorList>
            <person name="Li Z."/>
        </authorList>
    </citation>
    <scope>NUCLEOTIDE SEQUENCE [LARGE SCALE GENOMIC DNA]</scope>
    <source>
        <strain evidence="4 5">CDC186</strain>
    </source>
</reference>
<dbReference type="InterPro" id="IPR000620">
    <property type="entry name" value="EamA_dom"/>
</dbReference>
<dbReference type="InterPro" id="IPR037185">
    <property type="entry name" value="EmrE-like"/>
</dbReference>
<keyword evidence="2" id="KW-1133">Transmembrane helix</keyword>
<feature type="transmembrane region" description="Helical" evidence="2">
    <location>
        <begin position="252"/>
        <end position="273"/>
    </location>
</feature>
<comment type="similarity">
    <text evidence="1">Belongs to the EamA transporter family.</text>
</comment>
<evidence type="ECO:0000256" key="2">
    <source>
        <dbReference type="SAM" id="Phobius"/>
    </source>
</evidence>
<feature type="domain" description="EamA" evidence="3">
    <location>
        <begin position="27"/>
        <end position="151"/>
    </location>
</feature>
<feature type="transmembrane region" description="Helical" evidence="2">
    <location>
        <begin position="279"/>
        <end position="296"/>
    </location>
</feature>
<keyword evidence="2" id="KW-0812">Transmembrane</keyword>
<keyword evidence="2" id="KW-0472">Membrane</keyword>
<feature type="transmembrane region" description="Helical" evidence="2">
    <location>
        <begin position="221"/>
        <end position="245"/>
    </location>
</feature>
<name>A0ABU6ARP4_9NOCA</name>
<dbReference type="EMBL" id="JAYKYQ010000003">
    <property type="protein sequence ID" value="MEB3510153.1"/>
    <property type="molecule type" value="Genomic_DNA"/>
</dbReference>
<feature type="transmembrane region" description="Helical" evidence="2">
    <location>
        <begin position="81"/>
        <end position="103"/>
    </location>
</feature>
<keyword evidence="5" id="KW-1185">Reference proteome</keyword>
<feature type="transmembrane region" description="Helical" evidence="2">
    <location>
        <begin position="109"/>
        <end position="128"/>
    </location>
</feature>
<feature type="transmembrane region" description="Helical" evidence="2">
    <location>
        <begin position="25"/>
        <end position="45"/>
    </location>
</feature>
<protein>
    <submittedName>
        <fullName evidence="4">DMT family transporter</fullName>
    </submittedName>
</protein>
<feature type="domain" description="EamA" evidence="3">
    <location>
        <begin position="167"/>
        <end position="294"/>
    </location>
</feature>
<comment type="caution">
    <text evidence="4">The sequence shown here is derived from an EMBL/GenBank/DDBJ whole genome shotgun (WGS) entry which is preliminary data.</text>
</comment>
<accession>A0ABU6ARP4</accession>
<dbReference type="PANTHER" id="PTHR22911">
    <property type="entry name" value="ACYL-MALONYL CONDENSING ENZYME-RELATED"/>
    <property type="match status" value="1"/>
</dbReference>
<evidence type="ECO:0000256" key="1">
    <source>
        <dbReference type="ARBA" id="ARBA00007362"/>
    </source>
</evidence>
<feature type="transmembrane region" description="Helical" evidence="2">
    <location>
        <begin position="197"/>
        <end position="215"/>
    </location>
</feature>